<feature type="region of interest" description="Disordered" evidence="1">
    <location>
        <begin position="398"/>
        <end position="423"/>
    </location>
</feature>
<evidence type="ECO:0000313" key="3">
    <source>
        <dbReference type="Proteomes" id="UP000309038"/>
    </source>
</evidence>
<organism evidence="2 3">
    <name type="scientific">Hermanssonia centrifuga</name>
    <dbReference type="NCBI Taxonomy" id="98765"/>
    <lineage>
        <taxon>Eukaryota</taxon>
        <taxon>Fungi</taxon>
        <taxon>Dikarya</taxon>
        <taxon>Basidiomycota</taxon>
        <taxon>Agaricomycotina</taxon>
        <taxon>Agaricomycetes</taxon>
        <taxon>Polyporales</taxon>
        <taxon>Meruliaceae</taxon>
        <taxon>Hermanssonia</taxon>
    </lineage>
</organism>
<dbReference type="AlphaFoldDB" id="A0A4S4KRS6"/>
<proteinExistence type="predicted"/>
<gene>
    <name evidence="2" type="ORF">EW026_g1914</name>
</gene>
<comment type="caution">
    <text evidence="2">The sequence shown here is derived from an EMBL/GenBank/DDBJ whole genome shotgun (WGS) entry which is preliminary data.</text>
</comment>
<protein>
    <submittedName>
        <fullName evidence="2">Uncharacterized protein</fullName>
    </submittedName>
</protein>
<feature type="compositionally biased region" description="Polar residues" evidence="1">
    <location>
        <begin position="279"/>
        <end position="295"/>
    </location>
</feature>
<feature type="region of interest" description="Disordered" evidence="1">
    <location>
        <begin position="241"/>
        <end position="302"/>
    </location>
</feature>
<dbReference type="Proteomes" id="UP000309038">
    <property type="component" value="Unassembled WGS sequence"/>
</dbReference>
<accession>A0A4S4KRS6</accession>
<feature type="compositionally biased region" description="Low complexity" evidence="1">
    <location>
        <begin position="244"/>
        <end position="261"/>
    </location>
</feature>
<evidence type="ECO:0000256" key="1">
    <source>
        <dbReference type="SAM" id="MobiDB-lite"/>
    </source>
</evidence>
<feature type="compositionally biased region" description="Acidic residues" evidence="1">
    <location>
        <begin position="400"/>
        <end position="414"/>
    </location>
</feature>
<reference evidence="2 3" key="1">
    <citation type="submission" date="2019-02" db="EMBL/GenBank/DDBJ databases">
        <title>Genome sequencing of the rare red list fungi Phlebia centrifuga.</title>
        <authorList>
            <person name="Buettner E."/>
            <person name="Kellner H."/>
        </authorList>
    </citation>
    <scope>NUCLEOTIDE SEQUENCE [LARGE SCALE GENOMIC DNA]</scope>
    <source>
        <strain evidence="2 3">DSM 108282</strain>
    </source>
</reference>
<name>A0A4S4KRS6_9APHY</name>
<sequence>MDAEAVVPQKRKTLSAELNLAPSEIEARFCQGAQTIDPQLTKNEYETGHVTCESCGEEISFRDEASGGFTVKHWDLHRQQCPTASQQISAKRRRAKRSEEERIEYLRSDPYVAQFEAYRVLCASCDKWIRLRPNSTYCSIPWDAHRKSCLAKKSKIHNAGEDRSTVFSNDHYVRKFDTERVLCKICETWIALGTDDNVLAVQMWMHHRSTCLQGRSPSTSASPVAHISSIPTIASVPPPSKHQLALASSSSLPTPPLATASHPPRSAFVPISPAPPKLSPTTFKDLTPTNFPPTQESRRRNAEQRAAVLKADPLISEVEPNRVFCSLCRKWVQLRQDSSYCAYPWMQHRSKCLNRRYVIVHAHIGAAYAYMYAREKRSHKEAELAEYRAQMDALQKEAQMDIDDSDEPESEDGVEAGSEEKKARRAERKLLKLKAKEEARVAQLKSMVERQAVLSQRAAAVMSYSDGDEDAEGEDDMECDLDPPHLADLDTPSGRSVRYLFKTTYDRSDDLTIAALVTYLNAAIPTDKHEDFDTTEVTKAATAIHERGDILFEGDVLRIPE</sequence>
<evidence type="ECO:0000313" key="2">
    <source>
        <dbReference type="EMBL" id="THH00658.1"/>
    </source>
</evidence>
<keyword evidence="3" id="KW-1185">Reference proteome</keyword>
<dbReference type="EMBL" id="SGPJ01000044">
    <property type="protein sequence ID" value="THH00658.1"/>
    <property type="molecule type" value="Genomic_DNA"/>
</dbReference>